<feature type="compositionally biased region" description="Basic and acidic residues" evidence="1">
    <location>
        <begin position="8"/>
        <end position="20"/>
    </location>
</feature>
<dbReference type="PANTHER" id="PTHR43677:SF4">
    <property type="entry name" value="QUINONE OXIDOREDUCTASE-LIKE PROTEIN 2"/>
    <property type="match status" value="1"/>
</dbReference>
<proteinExistence type="predicted"/>
<evidence type="ECO:0000313" key="4">
    <source>
        <dbReference type="Proteomes" id="UP000295447"/>
    </source>
</evidence>
<comment type="caution">
    <text evidence="3">The sequence shown here is derived from an EMBL/GenBank/DDBJ whole genome shotgun (WGS) entry which is preliminary data.</text>
</comment>
<dbReference type="Gene3D" id="3.40.50.720">
    <property type="entry name" value="NAD(P)-binding Rossmann-like Domain"/>
    <property type="match status" value="1"/>
</dbReference>
<evidence type="ECO:0000256" key="1">
    <source>
        <dbReference type="SAM" id="MobiDB-lite"/>
    </source>
</evidence>
<protein>
    <submittedName>
        <fullName evidence="3">NADPH:quinone reductase-like Zn-dependent oxidoreductase</fullName>
    </submittedName>
</protein>
<dbReference type="Pfam" id="PF08240">
    <property type="entry name" value="ADH_N"/>
    <property type="match status" value="1"/>
</dbReference>
<feature type="domain" description="Enoyl reductase (ER)" evidence="2">
    <location>
        <begin position="10"/>
        <end position="357"/>
    </location>
</feature>
<dbReference type="InterPro" id="IPR020843">
    <property type="entry name" value="ER"/>
</dbReference>
<sequence length="360" mass="35836">MRAAVLHTHGEPPTHGEHPDPVAAEGISIVRVTAAPVVPLDLLCASGTSYFGPPGLPYVPGVQGVGVIEQSEILEPGTRVFFATTAGMAAGNGSFAERAAVPDDALVPLDPARPAAPEGGGRGPLDATAPNGEAAAGGVADADVEGGAIGVVGDAAVAAIGLSGVAGWMALTWRARMEPGERVLVLGGGGAVGQVAIGAARVLGAARVVAVVRSDAARERALGAGADEVVALSTDVDELTRRLGDPTYDVVIDPVFGPAATAAARVLAVGGRLVNLGGASGDEAVFSSAVLRSRTASVLGYTNNALTTDQRRDALTAVLQHAATGAIAIAHETVTLADVATAWQRQATGNTTGRLVLTTT</sequence>
<dbReference type="InterPro" id="IPR013154">
    <property type="entry name" value="ADH-like_N"/>
</dbReference>
<accession>A0A4R7ZXA5</accession>
<dbReference type="SUPFAM" id="SSF51735">
    <property type="entry name" value="NAD(P)-binding Rossmann-fold domains"/>
    <property type="match status" value="1"/>
</dbReference>
<name>A0A4R7ZXA5_9ACTN</name>
<keyword evidence="4" id="KW-1185">Reference proteome</keyword>
<dbReference type="Proteomes" id="UP000295447">
    <property type="component" value="Unassembled WGS sequence"/>
</dbReference>
<feature type="region of interest" description="Disordered" evidence="1">
    <location>
        <begin position="1"/>
        <end position="21"/>
    </location>
</feature>
<feature type="region of interest" description="Disordered" evidence="1">
    <location>
        <begin position="107"/>
        <end position="134"/>
    </location>
</feature>
<dbReference type="GO" id="GO:0016491">
    <property type="term" value="F:oxidoreductase activity"/>
    <property type="evidence" value="ECO:0007669"/>
    <property type="project" value="InterPro"/>
</dbReference>
<dbReference type="Gene3D" id="3.90.180.10">
    <property type="entry name" value="Medium-chain alcohol dehydrogenases, catalytic domain"/>
    <property type="match status" value="2"/>
</dbReference>
<evidence type="ECO:0000259" key="2">
    <source>
        <dbReference type="SMART" id="SM00829"/>
    </source>
</evidence>
<gene>
    <name evidence="3" type="ORF">EV650_0601</name>
</gene>
<dbReference type="OrthoDB" id="4330785at2"/>
<dbReference type="InterPro" id="IPR036291">
    <property type="entry name" value="NAD(P)-bd_dom_sf"/>
</dbReference>
<dbReference type="SUPFAM" id="SSF50129">
    <property type="entry name" value="GroES-like"/>
    <property type="match status" value="1"/>
</dbReference>
<dbReference type="InterPro" id="IPR011032">
    <property type="entry name" value="GroES-like_sf"/>
</dbReference>
<dbReference type="EMBL" id="SODF01000001">
    <property type="protein sequence ID" value="TDW21771.1"/>
    <property type="molecule type" value="Genomic_DNA"/>
</dbReference>
<dbReference type="PANTHER" id="PTHR43677">
    <property type="entry name" value="SHORT-CHAIN DEHYDROGENASE/REDUCTASE"/>
    <property type="match status" value="1"/>
</dbReference>
<dbReference type="InterPro" id="IPR013149">
    <property type="entry name" value="ADH-like_C"/>
</dbReference>
<evidence type="ECO:0000313" key="3">
    <source>
        <dbReference type="EMBL" id="TDW21771.1"/>
    </source>
</evidence>
<dbReference type="AlphaFoldDB" id="A0A4R7ZXA5"/>
<reference evidence="3 4" key="1">
    <citation type="submission" date="2019-03" db="EMBL/GenBank/DDBJ databases">
        <title>Genomic Encyclopedia of Type Strains, Phase III (KMG-III): the genomes of soil and plant-associated and newly described type strains.</title>
        <authorList>
            <person name="Whitman W."/>
        </authorList>
    </citation>
    <scope>NUCLEOTIDE SEQUENCE [LARGE SCALE GENOMIC DNA]</scope>
    <source>
        <strain evidence="3 4">VKM Ac-2570</strain>
    </source>
</reference>
<dbReference type="Pfam" id="PF00107">
    <property type="entry name" value="ADH_zinc_N"/>
    <property type="match status" value="1"/>
</dbReference>
<dbReference type="InterPro" id="IPR051397">
    <property type="entry name" value="Zn-ADH-like_protein"/>
</dbReference>
<dbReference type="RefSeq" id="WP_134115076.1">
    <property type="nucleotide sequence ID" value="NZ_SODF01000001.1"/>
</dbReference>
<dbReference type="SMART" id="SM00829">
    <property type="entry name" value="PKS_ER"/>
    <property type="match status" value="1"/>
</dbReference>
<organism evidence="3 4">
    <name type="scientific">Kribbella kalugense</name>
    <dbReference type="NCBI Taxonomy" id="2512221"/>
    <lineage>
        <taxon>Bacteria</taxon>
        <taxon>Bacillati</taxon>
        <taxon>Actinomycetota</taxon>
        <taxon>Actinomycetes</taxon>
        <taxon>Propionibacteriales</taxon>
        <taxon>Kribbellaceae</taxon>
        <taxon>Kribbella</taxon>
    </lineage>
</organism>